<gene>
    <name evidence="1" type="ORF">DSO57_1022514</name>
</gene>
<comment type="caution">
    <text evidence="1">The sequence shown here is derived from an EMBL/GenBank/DDBJ whole genome shotgun (WGS) entry which is preliminary data.</text>
</comment>
<organism evidence="1 2">
    <name type="scientific">Entomophthora muscae</name>
    <dbReference type="NCBI Taxonomy" id="34485"/>
    <lineage>
        <taxon>Eukaryota</taxon>
        <taxon>Fungi</taxon>
        <taxon>Fungi incertae sedis</taxon>
        <taxon>Zoopagomycota</taxon>
        <taxon>Entomophthoromycotina</taxon>
        <taxon>Entomophthoromycetes</taxon>
        <taxon>Entomophthorales</taxon>
        <taxon>Entomophthoraceae</taxon>
        <taxon>Entomophthora</taxon>
    </lineage>
</organism>
<evidence type="ECO:0000313" key="1">
    <source>
        <dbReference type="EMBL" id="KAJ9057453.1"/>
    </source>
</evidence>
<evidence type="ECO:0000313" key="2">
    <source>
        <dbReference type="Proteomes" id="UP001165960"/>
    </source>
</evidence>
<proteinExistence type="predicted"/>
<keyword evidence="2" id="KW-1185">Reference proteome</keyword>
<protein>
    <submittedName>
        <fullName evidence="1">Uncharacterized protein</fullName>
    </submittedName>
</protein>
<reference evidence="1" key="1">
    <citation type="submission" date="2022-04" db="EMBL/GenBank/DDBJ databases">
        <title>Genome of the entomopathogenic fungus Entomophthora muscae.</title>
        <authorList>
            <person name="Elya C."/>
            <person name="Lovett B.R."/>
            <person name="Lee E."/>
            <person name="Macias A.M."/>
            <person name="Hajek A.E."/>
            <person name="De Bivort B.L."/>
            <person name="Kasson M.T."/>
            <person name="De Fine Licht H.H."/>
            <person name="Stajich J.E."/>
        </authorList>
    </citation>
    <scope>NUCLEOTIDE SEQUENCE</scope>
    <source>
        <strain evidence="1">Berkeley</strain>
    </source>
</reference>
<accession>A0ACC2S506</accession>
<dbReference type="Proteomes" id="UP001165960">
    <property type="component" value="Unassembled WGS sequence"/>
</dbReference>
<dbReference type="EMBL" id="QTSX02005793">
    <property type="protein sequence ID" value="KAJ9057453.1"/>
    <property type="molecule type" value="Genomic_DNA"/>
</dbReference>
<name>A0ACC2S506_9FUNG</name>
<sequence>MVPLRLTFNYLKISHISNPFLLKFNLFGLAFKRGFITLDPLVSWVAETQKRKFVKTVLPKNITSTFKTPIQDKGKDNASKTDGACNLEHAAILELREEFKKWAEESAGSGSNWVCYFGPPRCGVSFGLRQAGNNIPGVAYISLRQQSTDENFSLFIAKQLQTSELTKLENMEPGDLRDALRAAIKEIVKDGIKPILIIGDCEFGIEKDGFSINEEFSRLLDILMELSEYLAVYLISHDARLVKGLKQVSQIREHLEFRTWSYASFKEINQLLQNSKLKITDIQRKEAALTLMGHDGDITDYITGVMSRNNHKNELYKIVTRGYLQMREALLHPPPKYLELQDRTKFRIIAYCTFWAIHSQFRKALSVVNETAMLSFPINKDVVVPLTSILNNSVRKIDPSITVDEMICGIEVLMSNMYGILQEVNLPFEPENDFEGDIWLTWSAAKYQSGFKRVSNDRIIVEYMHETGIDIPSLLKAGKMSKQ</sequence>